<dbReference type="AlphaFoldDB" id="A0A2M9YUC5"/>
<proteinExistence type="predicted"/>
<evidence type="ECO:0000256" key="1">
    <source>
        <dbReference type="SAM" id="MobiDB-lite"/>
    </source>
</evidence>
<evidence type="ECO:0000313" key="5">
    <source>
        <dbReference type="Proteomes" id="UP000232188"/>
    </source>
</evidence>
<sequence>MCIPRIFFLVVWLVPLFTNCNSDLDRIHQFQKEETRTLNQNVETILSSLNYENYKIRIIPHLQYSKARISEHKNYKSFKGEDNRVTSNLPPGSLESEKDRSGSYYRRDSTVNYDPANQKSIYHIDYFSVLILFDKINGVEKNKLAKIIERTALNLERGDILEILSKQ</sequence>
<evidence type="ECO:0000313" key="4">
    <source>
        <dbReference type="Proteomes" id="UP000232149"/>
    </source>
</evidence>
<comment type="caution">
    <text evidence="2">The sequence shown here is derived from an EMBL/GenBank/DDBJ whole genome shotgun (WGS) entry which is preliminary data.</text>
</comment>
<dbReference type="Proteomes" id="UP000232149">
    <property type="component" value="Unassembled WGS sequence"/>
</dbReference>
<dbReference type="RefSeq" id="WP_100783884.1">
    <property type="nucleotide sequence ID" value="NZ_NPDU01000091.1"/>
</dbReference>
<dbReference type="EMBL" id="NPDV01000001">
    <property type="protein sequence ID" value="PJZ55143.1"/>
    <property type="molecule type" value="Genomic_DNA"/>
</dbReference>
<accession>A0A2M9YUC5</accession>
<reference evidence="4 5" key="1">
    <citation type="submission" date="2017-07" db="EMBL/GenBank/DDBJ databases">
        <title>Leptospira spp. isolated from tropical soils.</title>
        <authorList>
            <person name="Thibeaux R."/>
            <person name="Iraola G."/>
            <person name="Ferres I."/>
            <person name="Bierque E."/>
            <person name="Girault D."/>
            <person name="Soupe-Gilbert M.-E."/>
            <person name="Picardeau M."/>
            <person name="Goarant C."/>
        </authorList>
    </citation>
    <scope>NUCLEOTIDE SEQUENCE [LARGE SCALE GENOMIC DNA]</scope>
    <source>
        <strain evidence="2 5">FH2-B-C1</strain>
        <strain evidence="3 4">FH2-B-D1</strain>
    </source>
</reference>
<evidence type="ECO:0000313" key="3">
    <source>
        <dbReference type="EMBL" id="PJZ59876.1"/>
    </source>
</evidence>
<evidence type="ECO:0000313" key="2">
    <source>
        <dbReference type="EMBL" id="PJZ55143.1"/>
    </source>
</evidence>
<dbReference type="Proteomes" id="UP000232188">
    <property type="component" value="Unassembled WGS sequence"/>
</dbReference>
<dbReference type="EMBL" id="NPDU01000091">
    <property type="protein sequence ID" value="PJZ59876.1"/>
    <property type="molecule type" value="Genomic_DNA"/>
</dbReference>
<organism evidence="2 5">
    <name type="scientific">Leptospira adleri</name>
    <dbReference type="NCBI Taxonomy" id="2023186"/>
    <lineage>
        <taxon>Bacteria</taxon>
        <taxon>Pseudomonadati</taxon>
        <taxon>Spirochaetota</taxon>
        <taxon>Spirochaetia</taxon>
        <taxon>Leptospirales</taxon>
        <taxon>Leptospiraceae</taxon>
        <taxon>Leptospira</taxon>
    </lineage>
</organism>
<protein>
    <submittedName>
        <fullName evidence="2">Uncharacterized protein</fullName>
    </submittedName>
</protein>
<gene>
    <name evidence="3" type="ORF">CH376_21375</name>
    <name evidence="2" type="ORF">CH380_01095</name>
</gene>
<feature type="region of interest" description="Disordered" evidence="1">
    <location>
        <begin position="80"/>
        <end position="103"/>
    </location>
</feature>
<keyword evidence="4" id="KW-1185">Reference proteome</keyword>
<name>A0A2M9YUC5_9LEPT</name>